<evidence type="ECO:0000256" key="1">
    <source>
        <dbReference type="SAM" id="Phobius"/>
    </source>
</evidence>
<gene>
    <name evidence="2" type="ORF">JS533_008415</name>
</gene>
<keyword evidence="3" id="KW-1185">Reference proteome</keyword>
<reference evidence="2 3" key="1">
    <citation type="journal article" date="2021" name="Environ. Microbiol.">
        <title>Genetic insights into the dark matter of the mammalian gut microbiota through targeted genome reconstruction.</title>
        <authorList>
            <person name="Lugli G.A."/>
            <person name="Alessandri G."/>
            <person name="Milani C."/>
            <person name="Viappiani A."/>
            <person name="Fontana F."/>
            <person name="Tarracchini C."/>
            <person name="Mancabelli L."/>
            <person name="Argentini C."/>
            <person name="Ruiz L."/>
            <person name="Margolles A."/>
            <person name="van Sinderen D."/>
            <person name="Turroni F."/>
            <person name="Ventura M."/>
        </authorList>
    </citation>
    <scope>NUCLEOTIDE SEQUENCE [LARGE SCALE GENOMIC DNA]</scope>
    <source>
        <strain evidence="2 3">MA1</strain>
    </source>
</reference>
<sequence length="386" mass="43246">MTEPHWVGTVHHAIRHPVMLALAMITVALMFVDLLFNPPRTPMFVLLYVLTVCALCVLPFRLPHWCAFVICLAYVTAHLIPDPNGPAMFWGVWLSLGIMAYCNAVGFTVASLILIAVSRIAETLYYGTDIVPPSGSVTLMMSFCIAGATGFIIRYKRNDSERTRLMYENRLLNDQLETQRRNESMARTIHDSTAQELTQIILLAQSGMAGNSSEERTFRLIDRIATSSLAGIRTVMDTLENGRDSVRTADDTLYDCVDEQIIRGDEYLRSLGFHGQGTCDDDLHRMRDGERRMHDIARFVQHLYTNIALHADPAQTYAIFVSACPDGIEIRQFNAVRRNGSKPLGSHKGLSLQHRHLDDLGGMLECNAEDGTWSLRAFIPVPSHHA</sequence>
<dbReference type="RefSeq" id="WP_241513985.1">
    <property type="nucleotide sequence ID" value="NZ_JAFEJT020000033.1"/>
</dbReference>
<feature type="transmembrane region" description="Helical" evidence="1">
    <location>
        <begin position="137"/>
        <end position="155"/>
    </location>
</feature>
<comment type="caution">
    <text evidence="2">The sequence shown here is derived from an EMBL/GenBank/DDBJ whole genome shotgun (WGS) entry which is preliminary data.</text>
</comment>
<organism evidence="2 3">
    <name type="scientific">Bifidobacterium amazonense</name>
    <dbReference type="NCBI Taxonomy" id="2809027"/>
    <lineage>
        <taxon>Bacteria</taxon>
        <taxon>Bacillati</taxon>
        <taxon>Actinomycetota</taxon>
        <taxon>Actinomycetes</taxon>
        <taxon>Bifidobacteriales</taxon>
        <taxon>Bifidobacteriaceae</taxon>
        <taxon>Bifidobacterium</taxon>
    </lineage>
</organism>
<accession>A0ABS9VWF1</accession>
<keyword evidence="1" id="KW-1133">Transmembrane helix</keyword>
<dbReference type="EMBL" id="JAFEJT020000033">
    <property type="protein sequence ID" value="MCH9276289.1"/>
    <property type="molecule type" value="Genomic_DNA"/>
</dbReference>
<evidence type="ECO:0000313" key="2">
    <source>
        <dbReference type="EMBL" id="MCH9276289.1"/>
    </source>
</evidence>
<name>A0ABS9VWF1_9BIFI</name>
<keyword evidence="1" id="KW-0812">Transmembrane</keyword>
<reference evidence="2 3" key="2">
    <citation type="journal article" date="2021" name="Syst. Appl. Microbiol.">
        <title>Phylogenetic classification of ten novel species belonging to the genus Bifidobacterium comprising B. phasiani sp. nov., B. pongonis sp. nov., B. saguinibicoloris sp. nov., B. colobi sp. nov., B. simiiventris sp. nov., B. santillanense sp. nov., B. miconis sp. nov., B. amazonense sp. nov., B. pluvialisilvae sp. nov., and B. miconisargentati sp. nov.</title>
        <authorList>
            <person name="Lugli G.A."/>
            <person name="Calvete-Torre I."/>
            <person name="Alessandri G."/>
            <person name="Milani C."/>
            <person name="Turroni F."/>
            <person name="Laiolo P."/>
            <person name="Ossiprandi M.C."/>
            <person name="Margolles A."/>
            <person name="Ruiz L."/>
            <person name="Ventura M."/>
        </authorList>
    </citation>
    <scope>NUCLEOTIDE SEQUENCE [LARGE SCALE GENOMIC DNA]</scope>
    <source>
        <strain evidence="2 3">MA1</strain>
    </source>
</reference>
<evidence type="ECO:0008006" key="4">
    <source>
        <dbReference type="Google" id="ProtNLM"/>
    </source>
</evidence>
<dbReference type="Proteomes" id="UP000710815">
    <property type="component" value="Unassembled WGS sequence"/>
</dbReference>
<feature type="transmembrane region" description="Helical" evidence="1">
    <location>
        <begin position="18"/>
        <end position="36"/>
    </location>
</feature>
<protein>
    <recommendedName>
        <fullName evidence="4">Histidine kinase</fullName>
    </recommendedName>
</protein>
<proteinExistence type="predicted"/>
<keyword evidence="1" id="KW-0472">Membrane</keyword>
<feature type="transmembrane region" description="Helical" evidence="1">
    <location>
        <begin position="48"/>
        <end position="75"/>
    </location>
</feature>
<feature type="transmembrane region" description="Helical" evidence="1">
    <location>
        <begin position="87"/>
        <end position="117"/>
    </location>
</feature>
<evidence type="ECO:0000313" key="3">
    <source>
        <dbReference type="Proteomes" id="UP000710815"/>
    </source>
</evidence>